<keyword evidence="1" id="KW-1133">Transmembrane helix</keyword>
<accession>A0A1I8AKT2</accession>
<evidence type="ECO:0000313" key="3">
    <source>
        <dbReference type="WBParaSite" id="L893_g6628.t1"/>
    </source>
</evidence>
<keyword evidence="1" id="KW-0812">Transmembrane</keyword>
<name>A0A1I8AKT2_9BILA</name>
<keyword evidence="2" id="KW-1185">Reference proteome</keyword>
<protein>
    <submittedName>
        <fullName evidence="3">G_PROTEIN_RECEP_F1_2 domain-containing protein</fullName>
    </submittedName>
</protein>
<organism evidence="2 3">
    <name type="scientific">Steinernema glaseri</name>
    <dbReference type="NCBI Taxonomy" id="37863"/>
    <lineage>
        <taxon>Eukaryota</taxon>
        <taxon>Metazoa</taxon>
        <taxon>Ecdysozoa</taxon>
        <taxon>Nematoda</taxon>
        <taxon>Chromadorea</taxon>
        <taxon>Rhabditida</taxon>
        <taxon>Tylenchina</taxon>
        <taxon>Panagrolaimomorpha</taxon>
        <taxon>Strongyloidoidea</taxon>
        <taxon>Steinernematidae</taxon>
        <taxon>Steinernema</taxon>
    </lineage>
</organism>
<dbReference type="WBParaSite" id="L893_g6628.t1">
    <property type="protein sequence ID" value="L893_g6628.t1"/>
    <property type="gene ID" value="L893_g6628"/>
</dbReference>
<reference evidence="3" key="1">
    <citation type="submission" date="2016-11" db="UniProtKB">
        <authorList>
            <consortium name="WormBaseParasite"/>
        </authorList>
    </citation>
    <scope>IDENTIFICATION</scope>
</reference>
<feature type="transmembrane region" description="Helical" evidence="1">
    <location>
        <begin position="59"/>
        <end position="77"/>
    </location>
</feature>
<evidence type="ECO:0000256" key="1">
    <source>
        <dbReference type="SAM" id="Phobius"/>
    </source>
</evidence>
<sequence>MIIHRRKQLTSNQAAISLTEIKILIQAFVIFLSCVWNWVGTTYSTKLFHPQTTGFTIWFYVMQFSLQWINPILYLLMN</sequence>
<dbReference type="AlphaFoldDB" id="A0A1I8AKT2"/>
<evidence type="ECO:0000313" key="2">
    <source>
        <dbReference type="Proteomes" id="UP000095287"/>
    </source>
</evidence>
<dbReference type="PROSITE" id="PS51257">
    <property type="entry name" value="PROKAR_LIPOPROTEIN"/>
    <property type="match status" value="1"/>
</dbReference>
<dbReference type="Proteomes" id="UP000095287">
    <property type="component" value="Unplaced"/>
</dbReference>
<proteinExistence type="predicted"/>
<keyword evidence="1" id="KW-0472">Membrane</keyword>
<feature type="transmembrane region" description="Helical" evidence="1">
    <location>
        <begin position="21"/>
        <end position="39"/>
    </location>
</feature>